<organism evidence="5 6">
    <name type="scientific">Batillaria attramentaria</name>
    <dbReference type="NCBI Taxonomy" id="370345"/>
    <lineage>
        <taxon>Eukaryota</taxon>
        <taxon>Metazoa</taxon>
        <taxon>Spiralia</taxon>
        <taxon>Lophotrochozoa</taxon>
        <taxon>Mollusca</taxon>
        <taxon>Gastropoda</taxon>
        <taxon>Caenogastropoda</taxon>
        <taxon>Sorbeoconcha</taxon>
        <taxon>Cerithioidea</taxon>
        <taxon>Batillariidae</taxon>
        <taxon>Batillaria</taxon>
    </lineage>
</organism>
<dbReference type="PRINTS" id="PR00759">
    <property type="entry name" value="BASICPTASE"/>
</dbReference>
<feature type="signal peptide" evidence="3">
    <location>
        <begin position="1"/>
        <end position="19"/>
    </location>
</feature>
<dbReference type="InterPro" id="IPR036880">
    <property type="entry name" value="Kunitz_BPTI_sf"/>
</dbReference>
<gene>
    <name evidence="5" type="ORF">BaRGS_00034765</name>
</gene>
<dbReference type="PROSITE" id="PS00280">
    <property type="entry name" value="BPTI_KUNITZ_1"/>
    <property type="match status" value="1"/>
</dbReference>
<name>A0ABD0JGD4_9CAEN</name>
<keyword evidence="1" id="KW-0646">Protease inhibitor</keyword>
<dbReference type="EMBL" id="JACVVK020000451">
    <property type="protein sequence ID" value="KAK7473996.1"/>
    <property type="molecule type" value="Genomic_DNA"/>
</dbReference>
<dbReference type="SUPFAM" id="SSF57362">
    <property type="entry name" value="BPTI-like"/>
    <property type="match status" value="1"/>
</dbReference>
<keyword evidence="2" id="KW-1015">Disulfide bond</keyword>
<dbReference type="GO" id="GO:0030414">
    <property type="term" value="F:peptidase inhibitor activity"/>
    <property type="evidence" value="ECO:0007669"/>
    <property type="project" value="UniProtKB-KW"/>
</dbReference>
<dbReference type="Proteomes" id="UP001519460">
    <property type="component" value="Unassembled WGS sequence"/>
</dbReference>
<dbReference type="PANTHER" id="PTHR10083:SF374">
    <property type="entry name" value="BPTI_KUNITZ INHIBITOR DOMAIN-CONTAINING PROTEIN"/>
    <property type="match status" value="1"/>
</dbReference>
<dbReference type="InterPro" id="IPR050098">
    <property type="entry name" value="TFPI/VKTCI-like"/>
</dbReference>
<keyword evidence="3" id="KW-0732">Signal</keyword>
<dbReference type="InterPro" id="IPR002223">
    <property type="entry name" value="Kunitz_BPTI"/>
</dbReference>
<dbReference type="FunFam" id="4.10.410.10:FF:000021">
    <property type="entry name" value="Serine protease inhibitor, putative"/>
    <property type="match status" value="1"/>
</dbReference>
<dbReference type="SMART" id="SM00131">
    <property type="entry name" value="KU"/>
    <property type="match status" value="1"/>
</dbReference>
<dbReference type="InterPro" id="IPR020901">
    <property type="entry name" value="Prtase_inh_Kunz-CS"/>
</dbReference>
<dbReference type="Gene3D" id="4.10.410.10">
    <property type="entry name" value="Pancreatic trypsin inhibitor Kunitz domain"/>
    <property type="match status" value="1"/>
</dbReference>
<dbReference type="AlphaFoldDB" id="A0ABD0JGD4"/>
<comment type="caution">
    <text evidence="5">The sequence shown here is derived from an EMBL/GenBank/DDBJ whole genome shotgun (WGS) entry which is preliminary data.</text>
</comment>
<dbReference type="PANTHER" id="PTHR10083">
    <property type="entry name" value="KUNITZ-TYPE PROTEASE INHIBITOR-RELATED"/>
    <property type="match status" value="1"/>
</dbReference>
<sequence length="88" mass="9494">MKTTAVLLCLVTLACLTAAQTNSDCHLPAVPGLCRGYFPRFFYNNRSGKCEEFIYGGCGGNANNFMTEEVCTEACAPTAPTVTEHNHV</sequence>
<feature type="domain" description="BPTI/Kunitz inhibitor" evidence="4">
    <location>
        <begin position="25"/>
        <end position="75"/>
    </location>
</feature>
<evidence type="ECO:0000313" key="6">
    <source>
        <dbReference type="Proteomes" id="UP001519460"/>
    </source>
</evidence>
<evidence type="ECO:0000313" key="5">
    <source>
        <dbReference type="EMBL" id="KAK7473996.1"/>
    </source>
</evidence>
<dbReference type="PROSITE" id="PS50279">
    <property type="entry name" value="BPTI_KUNITZ_2"/>
    <property type="match status" value="1"/>
</dbReference>
<evidence type="ECO:0000256" key="3">
    <source>
        <dbReference type="SAM" id="SignalP"/>
    </source>
</evidence>
<proteinExistence type="predicted"/>
<dbReference type="CDD" id="cd00109">
    <property type="entry name" value="Kunitz-type"/>
    <property type="match status" value="1"/>
</dbReference>
<keyword evidence="6" id="KW-1185">Reference proteome</keyword>
<evidence type="ECO:0000256" key="2">
    <source>
        <dbReference type="ARBA" id="ARBA00023157"/>
    </source>
</evidence>
<reference evidence="5 6" key="1">
    <citation type="journal article" date="2023" name="Sci. Data">
        <title>Genome assembly of the Korean intertidal mud-creeper Batillaria attramentaria.</title>
        <authorList>
            <person name="Patra A.K."/>
            <person name="Ho P.T."/>
            <person name="Jun S."/>
            <person name="Lee S.J."/>
            <person name="Kim Y."/>
            <person name="Won Y.J."/>
        </authorList>
    </citation>
    <scope>NUCLEOTIDE SEQUENCE [LARGE SCALE GENOMIC DNA]</scope>
    <source>
        <strain evidence="5">Wonlab-2016</strain>
    </source>
</reference>
<evidence type="ECO:0000259" key="4">
    <source>
        <dbReference type="PROSITE" id="PS50279"/>
    </source>
</evidence>
<feature type="chain" id="PRO_5044781712" description="BPTI/Kunitz inhibitor domain-containing protein" evidence="3">
    <location>
        <begin position="20"/>
        <end position="88"/>
    </location>
</feature>
<dbReference type="PROSITE" id="PS51257">
    <property type="entry name" value="PROKAR_LIPOPROTEIN"/>
    <property type="match status" value="1"/>
</dbReference>
<protein>
    <recommendedName>
        <fullName evidence="4">BPTI/Kunitz inhibitor domain-containing protein</fullName>
    </recommendedName>
</protein>
<evidence type="ECO:0000256" key="1">
    <source>
        <dbReference type="ARBA" id="ARBA00022690"/>
    </source>
</evidence>
<accession>A0ABD0JGD4</accession>
<dbReference type="Pfam" id="PF00014">
    <property type="entry name" value="Kunitz_BPTI"/>
    <property type="match status" value="1"/>
</dbReference>